<dbReference type="PIRSF" id="PIRSF036945">
    <property type="entry name" value="Spt5"/>
    <property type="match status" value="1"/>
</dbReference>
<dbReference type="GO" id="GO:0000785">
    <property type="term" value="C:chromatin"/>
    <property type="evidence" value="ECO:0007669"/>
    <property type="project" value="UniProtKB-ARBA"/>
</dbReference>
<feature type="domain" description="KOW" evidence="12">
    <location>
        <begin position="558"/>
        <end position="586"/>
    </location>
</feature>
<sequence length="1100" mass="118780">MASILDQDFGSESDEGADFNPQPGADSDNESGEDSDRETAKQVNDTTNGRQASNKRSEHGEDDDSDEDQAMPPKKGQRGTGDGSSGLKDDEDIKEEGDMRAGAGDDEDEEDEEEDEDEEDEEDAISHRPRKRARRDPRNQYLDVEAEVDEEDEGDEEDEDLQADPFIADTHPDDLADLPDGAPTDDRRHRELDREREKKQQLDAEEQAALLREKYGRRTAAASDIGVVSRRLLLPSVDDPSIWGVKCKPGKEKEIVFALTKRIEERGGFKNALPIISAFERAGSMAGYVYLEARRQADVLSALDGIMNVYPRTKVVLVPIKEMPDLLRVTKTESLAVNGYVRMKRGKYAGDLAQIDEVETNGLEATLKIVPRLDYGQNEDNNAPMVDGGIRGELQKRKRAGAMGLNNSSIRPPQRLFSDIEAKKKHQKYLVQMSSFDKKSWQYLGETYVNGYLIKDYKIQHLVTENVNPTLEEVTRFTTESEDGTENLDLSALAQTLKKGTANENYLPGDFVEVYEGEQSGVVGKAVSVRGDIVTISVTDGDLRGQQIEVPQKGLRKRFKEGDHVKVIGGSKYRDEVGMVVGIQGDTVTLLSDLSLQEISVFSKDLREASDSGVAGGLGRYDIHDLVQLDPATVGCVTKVDRESLRVLDQNGSIRSVLPSQISNKIERRRHAVATDRLGSEIRMDDRVREVGGEQRIGDVLHIYRSFLFLHNREQTEDSGLIVVRATNVQVTAAKGGRVAQSGSTGPDLTKMNPAMMRNGANGNANGAMAPPKFMGGRDRALGQTVTVKRGPWKGLLGIVKDTTATEARVELHTRGKTITVQKETLGFTDPLTGQKVDYARFASARGRGGGPNLAPPSLNHQTFGSRTPGGGGGGMPDFTGSRTPVPLAGGRTPAWSGAGGRTPAWQQSSSSARTPAWQQAPTGSRTPAYAPADGSRTVNPYADGSRTAYGGGGGQRTPAWNPTATSSSFTHDPFSNTGAGSRTPAYSGYNGGGGGESSYSNRPPQQQQQHGGSSSVRAYDAPTPGKEFAGGSSSAPTPGANHAGYAGHTPREGMGGQQQGQTPKFSGDAPTPFGGLPETPGWTGDDDAGPRYEEGTPSP</sequence>
<dbReference type="Pfam" id="PF23284">
    <property type="entry name" value="KOW2_Spt5"/>
    <property type="match status" value="1"/>
</dbReference>
<dbReference type="FunFam" id="2.30.30.30:FF:000029">
    <property type="entry name" value="Transcription elongation factor SPT5"/>
    <property type="match status" value="1"/>
</dbReference>
<dbReference type="InterPro" id="IPR041976">
    <property type="entry name" value="KOW_Spt5_3"/>
</dbReference>
<proteinExistence type="inferred from homology"/>
<evidence type="ECO:0000256" key="1">
    <source>
        <dbReference type="ARBA" id="ARBA00004123"/>
    </source>
</evidence>
<organism evidence="13 14">
    <name type="scientific">Ramalina farinacea</name>
    <dbReference type="NCBI Taxonomy" id="258253"/>
    <lineage>
        <taxon>Eukaryota</taxon>
        <taxon>Fungi</taxon>
        <taxon>Dikarya</taxon>
        <taxon>Ascomycota</taxon>
        <taxon>Pezizomycotina</taxon>
        <taxon>Lecanoromycetes</taxon>
        <taxon>OSLEUM clade</taxon>
        <taxon>Lecanoromycetidae</taxon>
        <taxon>Lecanorales</taxon>
        <taxon>Lecanorineae</taxon>
        <taxon>Ramalinaceae</taxon>
        <taxon>Ramalina</taxon>
    </lineage>
</organism>
<dbReference type="InterPro" id="IPR005824">
    <property type="entry name" value="KOW"/>
</dbReference>
<dbReference type="InterPro" id="IPR057936">
    <property type="entry name" value="KOWx_Spt5"/>
</dbReference>
<feature type="compositionally biased region" description="Basic and acidic residues" evidence="10">
    <location>
        <begin position="1089"/>
        <end position="1100"/>
    </location>
</feature>
<feature type="compositionally biased region" description="Acidic residues" evidence="10">
    <location>
        <begin position="27"/>
        <end position="36"/>
    </location>
</feature>
<dbReference type="Proteomes" id="UP001161017">
    <property type="component" value="Unassembled WGS sequence"/>
</dbReference>
<dbReference type="Pfam" id="PF11942">
    <property type="entry name" value="Spt5_N"/>
    <property type="match status" value="1"/>
</dbReference>
<evidence type="ECO:0000256" key="2">
    <source>
        <dbReference type="ARBA" id="ARBA00006956"/>
    </source>
</evidence>
<dbReference type="InterPro" id="IPR006645">
    <property type="entry name" value="NGN-like_dom"/>
</dbReference>
<comment type="similarity">
    <text evidence="2 9">Belongs to the SPT5 family.</text>
</comment>
<feature type="domain" description="KOW" evidence="12">
    <location>
        <begin position="505"/>
        <end position="532"/>
    </location>
</feature>
<dbReference type="AlphaFoldDB" id="A0AA43TWX9"/>
<evidence type="ECO:0000256" key="6">
    <source>
        <dbReference type="ARBA" id="ARBA00023242"/>
    </source>
</evidence>
<feature type="compositionally biased region" description="Acidic residues" evidence="10">
    <location>
        <begin position="60"/>
        <end position="69"/>
    </location>
</feature>
<dbReference type="CDD" id="cd06081">
    <property type="entry name" value="KOW_Spt5_1"/>
    <property type="match status" value="1"/>
</dbReference>
<feature type="compositionally biased region" description="Acidic residues" evidence="10">
    <location>
        <begin position="144"/>
        <end position="162"/>
    </location>
</feature>
<keyword evidence="5 9" id="KW-0804">Transcription</keyword>
<evidence type="ECO:0000259" key="12">
    <source>
        <dbReference type="SMART" id="SM00739"/>
    </source>
</evidence>
<feature type="compositionally biased region" description="Basic and acidic residues" evidence="10">
    <location>
        <begin position="184"/>
        <end position="202"/>
    </location>
</feature>
<feature type="compositionally biased region" description="Polar residues" evidence="10">
    <location>
        <begin position="41"/>
        <end position="54"/>
    </location>
</feature>
<dbReference type="GO" id="GO:0003746">
    <property type="term" value="F:translation elongation factor activity"/>
    <property type="evidence" value="ECO:0007669"/>
    <property type="project" value="UniProtKB-KW"/>
</dbReference>
<dbReference type="FunFam" id="2.30.30.30:FF:000018">
    <property type="entry name" value="Transcription elongation factor SPT5"/>
    <property type="match status" value="1"/>
</dbReference>
<feature type="domain" description="KOW" evidence="12">
    <location>
        <begin position="334"/>
        <end position="361"/>
    </location>
</feature>
<dbReference type="Pfam" id="PF23037">
    <property type="entry name" value="KOWx_SPT5"/>
    <property type="match status" value="1"/>
</dbReference>
<name>A0AA43TWX9_9LECA</name>
<dbReference type="EMBL" id="JAPUFD010000013">
    <property type="protein sequence ID" value="MDI1490998.1"/>
    <property type="molecule type" value="Genomic_DNA"/>
</dbReference>
<feature type="domain" description="KOW" evidence="12">
    <location>
        <begin position="779"/>
        <end position="806"/>
    </location>
</feature>
<feature type="compositionally biased region" description="Polar residues" evidence="10">
    <location>
        <begin position="905"/>
        <end position="926"/>
    </location>
</feature>
<dbReference type="CDD" id="cd06082">
    <property type="entry name" value="KOW_Spt5_2"/>
    <property type="match status" value="1"/>
</dbReference>
<evidence type="ECO:0000313" key="13">
    <source>
        <dbReference type="EMBL" id="MDI1490998.1"/>
    </source>
</evidence>
<dbReference type="CDD" id="cd06083">
    <property type="entry name" value="KOW_Spt5_3"/>
    <property type="match status" value="1"/>
</dbReference>
<evidence type="ECO:0000256" key="10">
    <source>
        <dbReference type="SAM" id="MobiDB-lite"/>
    </source>
</evidence>
<dbReference type="InterPro" id="IPR022581">
    <property type="entry name" value="Spt5_N"/>
</dbReference>
<comment type="caution">
    <text evidence="13">The sequence shown here is derived from an EMBL/GenBank/DDBJ whole genome shotgun (WGS) entry which is preliminary data.</text>
</comment>
<dbReference type="GO" id="GO:0032784">
    <property type="term" value="P:regulation of DNA-templated transcription elongation"/>
    <property type="evidence" value="ECO:0007669"/>
    <property type="project" value="InterPro"/>
</dbReference>
<dbReference type="InterPro" id="IPR039385">
    <property type="entry name" value="NGN_Euk"/>
</dbReference>
<comment type="subcellular location">
    <subcellularLocation>
        <location evidence="1 9">Nucleus</location>
    </subcellularLocation>
</comment>
<dbReference type="GO" id="GO:0006397">
    <property type="term" value="P:mRNA processing"/>
    <property type="evidence" value="ECO:0007669"/>
    <property type="project" value="UniProtKB-KW"/>
</dbReference>
<comment type="function">
    <text evidence="7 9">The SPT4-SPT5 complex mediates both activation and inhibition of transcription elongation, and plays a role in pre-mRNA processing. This complex seems to be important for the stability of the RNA polymerase II elongation machinery on the chromatin template but not for the inherent ability of this machinery to translocate down the gene.</text>
</comment>
<dbReference type="Pfam" id="PF23290">
    <property type="entry name" value="KOW5_SPT5"/>
    <property type="match status" value="1"/>
</dbReference>
<dbReference type="InterPro" id="IPR014722">
    <property type="entry name" value="Rib_uL2_dom2"/>
</dbReference>
<dbReference type="SUPFAM" id="SSF50104">
    <property type="entry name" value="Translation proteins SH3-like domain"/>
    <property type="match status" value="1"/>
</dbReference>
<evidence type="ECO:0000259" key="11">
    <source>
        <dbReference type="SMART" id="SM00738"/>
    </source>
</evidence>
<keyword evidence="4" id="KW-0507">mRNA processing</keyword>
<dbReference type="GO" id="GO:0003729">
    <property type="term" value="F:mRNA binding"/>
    <property type="evidence" value="ECO:0007669"/>
    <property type="project" value="TreeGrafter"/>
</dbReference>
<feature type="compositionally biased region" description="Acidic residues" evidence="10">
    <location>
        <begin position="104"/>
        <end position="123"/>
    </location>
</feature>
<keyword evidence="14" id="KW-1185">Reference proteome</keyword>
<feature type="region of interest" description="Disordered" evidence="10">
    <location>
        <begin position="1"/>
        <end position="203"/>
    </location>
</feature>
<comment type="subunit">
    <text evidence="8">Component of the SPT4-SPT5 complex. Interacts with RNA polymerase II.</text>
</comment>
<dbReference type="GO" id="GO:0006357">
    <property type="term" value="P:regulation of transcription by RNA polymerase II"/>
    <property type="evidence" value="ECO:0007669"/>
    <property type="project" value="InterPro"/>
</dbReference>
<dbReference type="GO" id="GO:0006368">
    <property type="term" value="P:transcription elongation by RNA polymerase II"/>
    <property type="evidence" value="ECO:0007669"/>
    <property type="project" value="TreeGrafter"/>
</dbReference>
<reference evidence="13" key="1">
    <citation type="journal article" date="2023" name="Genome Biol. Evol.">
        <title>First Whole Genome Sequence and Flow Cytometry Genome Size Data for the Lichen-Forming Fungus Ramalina farinacea (Ascomycota).</title>
        <authorList>
            <person name="Llewellyn T."/>
            <person name="Mian S."/>
            <person name="Hill R."/>
            <person name="Leitch I.J."/>
            <person name="Gaya E."/>
        </authorList>
    </citation>
    <scope>NUCLEOTIDE SEQUENCE</scope>
    <source>
        <strain evidence="13">LIQ254RAFAR</strain>
    </source>
</reference>
<dbReference type="InterPro" id="IPR008991">
    <property type="entry name" value="Translation_prot_SH3-like_sf"/>
</dbReference>
<dbReference type="CDD" id="cd09888">
    <property type="entry name" value="NGN_Euk"/>
    <property type="match status" value="1"/>
</dbReference>
<evidence type="ECO:0000256" key="5">
    <source>
        <dbReference type="ARBA" id="ARBA00023163"/>
    </source>
</evidence>
<dbReference type="Pfam" id="PF03439">
    <property type="entry name" value="Spt5-NGN"/>
    <property type="match status" value="1"/>
</dbReference>
<dbReference type="PANTHER" id="PTHR11125:SF7">
    <property type="entry name" value="TRANSCRIPTION ELONGATION FACTOR SPT5"/>
    <property type="match status" value="1"/>
</dbReference>
<accession>A0AA43TWX9</accession>
<feature type="domain" description="NusG-like N-terminal" evidence="11">
    <location>
        <begin position="239"/>
        <end position="330"/>
    </location>
</feature>
<keyword evidence="13" id="KW-0648">Protein biosynthesis</keyword>
<evidence type="ECO:0000256" key="4">
    <source>
        <dbReference type="ARBA" id="ARBA00022664"/>
    </source>
</evidence>
<dbReference type="InterPro" id="IPR017071">
    <property type="entry name" value="TF_Spt5_eukaryote"/>
</dbReference>
<dbReference type="CDD" id="cd06085">
    <property type="entry name" value="KOW_Spt5_5"/>
    <property type="match status" value="1"/>
</dbReference>
<dbReference type="Gene3D" id="3.30.70.940">
    <property type="entry name" value="NusG, N-terminal domain"/>
    <property type="match status" value="1"/>
</dbReference>
<dbReference type="GO" id="GO:0032044">
    <property type="term" value="C:DSIF complex"/>
    <property type="evidence" value="ECO:0007669"/>
    <property type="project" value="TreeGrafter"/>
</dbReference>
<evidence type="ECO:0000256" key="9">
    <source>
        <dbReference type="PIRNR" id="PIRNR036945"/>
    </source>
</evidence>
<dbReference type="InterPro" id="IPR041978">
    <property type="entry name" value="KOW_Spt5_5"/>
</dbReference>
<dbReference type="Pfam" id="PF23042">
    <property type="entry name" value="KOW1_SPT5"/>
    <property type="match status" value="1"/>
</dbReference>
<gene>
    <name evidence="13" type="primary">SPT5</name>
    <name evidence="13" type="ORF">OHK93_002203</name>
</gene>
<dbReference type="PANTHER" id="PTHR11125">
    <property type="entry name" value="SUPPRESSOR OF TY 5"/>
    <property type="match status" value="1"/>
</dbReference>
<dbReference type="Pfam" id="PF12815">
    <property type="entry name" value="CTD"/>
    <property type="match status" value="1"/>
</dbReference>
<dbReference type="Gene3D" id="2.30.30.30">
    <property type="match status" value="3"/>
</dbReference>
<feature type="domain" description="KOW" evidence="12">
    <location>
        <begin position="681"/>
        <end position="706"/>
    </location>
</feature>
<evidence type="ECO:0000256" key="3">
    <source>
        <dbReference type="ARBA" id="ARBA00020181"/>
    </source>
</evidence>
<dbReference type="InterPro" id="IPR041977">
    <property type="entry name" value="KOW_Spt5_4"/>
</dbReference>
<dbReference type="InterPro" id="IPR041975">
    <property type="entry name" value="KOW_Spt5_2"/>
</dbReference>
<dbReference type="SMART" id="SM00739">
    <property type="entry name" value="KOW"/>
    <property type="match status" value="5"/>
</dbReference>
<dbReference type="InterPro" id="IPR005100">
    <property type="entry name" value="NGN-domain"/>
</dbReference>
<keyword evidence="6 9" id="KW-0539">Nucleus</keyword>
<dbReference type="InterPro" id="IPR036735">
    <property type="entry name" value="NGN_dom_sf"/>
</dbReference>
<dbReference type="SMART" id="SM00738">
    <property type="entry name" value="NGN"/>
    <property type="match status" value="1"/>
</dbReference>
<dbReference type="InterPro" id="IPR039659">
    <property type="entry name" value="SPT5"/>
</dbReference>
<dbReference type="InterPro" id="IPR041973">
    <property type="entry name" value="KOW_Spt5_1"/>
</dbReference>
<evidence type="ECO:0000256" key="7">
    <source>
        <dbReference type="ARBA" id="ARBA00024691"/>
    </source>
</evidence>
<feature type="compositionally biased region" description="Low complexity" evidence="10">
    <location>
        <begin position="998"/>
        <end position="1010"/>
    </location>
</feature>
<keyword evidence="13" id="KW-0251">Elongation factor</keyword>
<protein>
    <recommendedName>
        <fullName evidence="3 9">Transcription elongation factor SPT5</fullName>
    </recommendedName>
</protein>
<evidence type="ECO:0000256" key="8">
    <source>
        <dbReference type="ARBA" id="ARBA00025870"/>
    </source>
</evidence>
<dbReference type="CDD" id="cd06084">
    <property type="entry name" value="KOW_Spt5_4"/>
    <property type="match status" value="1"/>
</dbReference>
<dbReference type="FunFam" id="3.30.70.940:FF:000005">
    <property type="entry name" value="Transcription elongation factor SPT5"/>
    <property type="match status" value="1"/>
</dbReference>
<feature type="compositionally biased region" description="Polar residues" evidence="10">
    <location>
        <begin position="959"/>
        <end position="981"/>
    </location>
</feature>
<feature type="region of interest" description="Disordered" evidence="10">
    <location>
        <begin position="847"/>
        <end position="1100"/>
    </location>
</feature>
<evidence type="ECO:0000313" key="14">
    <source>
        <dbReference type="Proteomes" id="UP001161017"/>
    </source>
</evidence>
<dbReference type="Pfam" id="PF23291">
    <property type="entry name" value="KOW4_SPT5"/>
    <property type="match status" value="1"/>
</dbReference>